<evidence type="ECO:0000313" key="1">
    <source>
        <dbReference type="EMBL" id="OCA19871.1"/>
    </source>
</evidence>
<organism evidence="1">
    <name type="scientific">Xenopus tropicalis</name>
    <name type="common">Western clawed frog</name>
    <name type="synonym">Silurana tropicalis</name>
    <dbReference type="NCBI Taxonomy" id="8364"/>
    <lineage>
        <taxon>Eukaryota</taxon>
        <taxon>Metazoa</taxon>
        <taxon>Chordata</taxon>
        <taxon>Craniata</taxon>
        <taxon>Vertebrata</taxon>
        <taxon>Euteleostomi</taxon>
        <taxon>Amphibia</taxon>
        <taxon>Batrachia</taxon>
        <taxon>Anura</taxon>
        <taxon>Pipoidea</taxon>
        <taxon>Pipidae</taxon>
        <taxon>Xenopodinae</taxon>
        <taxon>Xenopus</taxon>
        <taxon>Silurana</taxon>
    </lineage>
</organism>
<sequence length="81" mass="9337">MNCLAGIESCTDPQKEMCCPSTKTAITMTVHDLADTRESSFQQTGNHIILRTLFRVLSSQMVKYFFQHDYCSHLCNVYQHM</sequence>
<reference evidence="1" key="1">
    <citation type="submission" date="2009-11" db="EMBL/GenBank/DDBJ databases">
        <authorList>
            <consortium name="US DOE Joint Genome Institute (JGI-PGF)"/>
            <person name="Ottilar R."/>
            <person name="Schmutz J."/>
            <person name="Salamov A."/>
            <person name="Cheng J.F."/>
            <person name="Lucas S."/>
            <person name="Pitluck S."/>
            <person name="Gundlach H."/>
            <person name="Guo Y."/>
            <person name="Haberer G."/>
            <person name="Nasrallah J."/>
            <person name="Mayer K.F.X."/>
            <person name="van de Peer Y."/>
            <person name="Weigel D."/>
            <person name="Grigoriev I.V."/>
        </authorList>
    </citation>
    <scope>NUCLEOTIDE SEQUENCE</scope>
    <source>
        <strain evidence="1">Nigerian</strain>
    </source>
</reference>
<reference evidence="1" key="3">
    <citation type="submission" date="2016-05" db="EMBL/GenBank/DDBJ databases">
        <title>WGS assembly of Xenopus tropicalis.</title>
        <authorList>
            <person name="Sessions A."/>
            <person name="Jenkins J."/>
            <person name="Mitros T."/>
            <person name="Lyons J.T."/>
            <person name="Dichmann D.S."/>
            <person name="Robert J."/>
            <person name="Harland R.M."/>
            <person name="Rokhsar D.S."/>
        </authorList>
    </citation>
    <scope>NUCLEOTIDE SEQUENCE</scope>
    <source>
        <strain evidence="1">Nigerian</strain>
    </source>
</reference>
<gene>
    <name evidence="1" type="ORF">XENTR_v90027132mg</name>
</gene>
<accession>A0A1B8YA39</accession>
<protein>
    <submittedName>
        <fullName evidence="1">Uncharacterized protein</fullName>
    </submittedName>
</protein>
<reference evidence="1" key="2">
    <citation type="journal article" date="2010" name="Science">
        <title>The genome of the Western clawed frog Xenopus tropicalis.</title>
        <authorList>
            <person name="Hellsten U."/>
            <person name="Harland R.M."/>
            <person name="Gilchrist M.J."/>
            <person name="Hendrix D."/>
            <person name="Jurka J."/>
            <person name="Kapitonov V."/>
            <person name="Ovcharenko I."/>
            <person name="Putnam N.H."/>
            <person name="Shu S."/>
            <person name="Taher L."/>
            <person name="Blitz I.L."/>
            <person name="Blumberg B."/>
            <person name="Dichmann D.S."/>
            <person name="Dubchak I."/>
            <person name="Amaya E."/>
            <person name="Detter J.C."/>
            <person name="Fletcher R."/>
            <person name="Gerhard D.S."/>
            <person name="Goodstein D."/>
            <person name="Graves T."/>
            <person name="Grigoriev I.V."/>
            <person name="Grimwood J."/>
            <person name="Kawashima T."/>
            <person name="Lindquist E."/>
            <person name="Lucas S.M."/>
            <person name="Mead P.E."/>
            <person name="Mitros T."/>
            <person name="Ogino H."/>
            <person name="Ohta Y."/>
            <person name="Poliakov A.V."/>
            <person name="Pollet N."/>
            <person name="Robert J."/>
            <person name="Salamov A."/>
            <person name="Sater A.K."/>
            <person name="Schmutz J."/>
            <person name="Terry A."/>
            <person name="Vize P.D."/>
            <person name="Warren W.C."/>
            <person name="Wells D."/>
            <person name="Wills A."/>
            <person name="Wilson R.K."/>
            <person name="Zimmerman L.B."/>
            <person name="Zorn A.M."/>
            <person name="Grainger R."/>
            <person name="Grammer T."/>
            <person name="Khokha M.K."/>
            <person name="Richardson P.M."/>
            <person name="Rokhsar D.S."/>
        </authorList>
    </citation>
    <scope>NUCLEOTIDE SEQUENCE [LARGE SCALE GENOMIC DNA]</scope>
    <source>
        <strain evidence="1">Nigerian</strain>
    </source>
</reference>
<dbReference type="EMBL" id="KV460363">
    <property type="protein sequence ID" value="OCA19871.1"/>
    <property type="molecule type" value="Genomic_DNA"/>
</dbReference>
<proteinExistence type="predicted"/>
<name>A0A1B8YA39_XENTR</name>
<dbReference type="AlphaFoldDB" id="A0A1B8YA39"/>